<dbReference type="Gene3D" id="3.40.50.620">
    <property type="entry name" value="HUPs"/>
    <property type="match status" value="1"/>
</dbReference>
<dbReference type="SUPFAM" id="SSF52540">
    <property type="entry name" value="P-loop containing nucleoside triphosphate hydrolases"/>
    <property type="match status" value="1"/>
</dbReference>
<reference evidence="3 4" key="1">
    <citation type="submission" date="2020-07" db="EMBL/GenBank/DDBJ databases">
        <title>Sequencing the genomes of 1000 actinobacteria strains.</title>
        <authorList>
            <person name="Klenk H.-P."/>
        </authorList>
    </citation>
    <scope>NUCLEOTIDE SEQUENCE [LARGE SCALE GENOMIC DNA]</scope>
    <source>
        <strain evidence="3 4">DSM 40398</strain>
    </source>
</reference>
<dbReference type="PANTHER" id="PTHR37512:SF1">
    <property type="entry name" value="NADR_TTD14 AAA DOMAIN-CONTAINING PROTEIN"/>
    <property type="match status" value="1"/>
</dbReference>
<gene>
    <name evidence="3" type="ORF">BJY14_006869</name>
</gene>
<feature type="region of interest" description="Disordered" evidence="1">
    <location>
        <begin position="365"/>
        <end position="393"/>
    </location>
</feature>
<dbReference type="AlphaFoldDB" id="A0A7Y9JJH9"/>
<feature type="domain" description="NadR/Ttd14 AAA" evidence="2">
    <location>
        <begin position="166"/>
        <end position="345"/>
    </location>
</feature>
<dbReference type="GO" id="GO:0016779">
    <property type="term" value="F:nucleotidyltransferase activity"/>
    <property type="evidence" value="ECO:0007669"/>
    <property type="project" value="UniProtKB-KW"/>
</dbReference>
<accession>A0A7Y9JJH9</accession>
<dbReference type="InterPro" id="IPR014729">
    <property type="entry name" value="Rossmann-like_a/b/a_fold"/>
</dbReference>
<dbReference type="InterPro" id="IPR038727">
    <property type="entry name" value="NadR/Ttd14_AAA_dom"/>
</dbReference>
<dbReference type="Pfam" id="PF13521">
    <property type="entry name" value="AAA_28"/>
    <property type="match status" value="1"/>
</dbReference>
<proteinExistence type="predicted"/>
<dbReference type="InterPro" id="IPR052735">
    <property type="entry name" value="NAD_biosynth-regulator"/>
</dbReference>
<sequence>MTHEHGLVIGKFYPPHAGHHHLIDTAAASCARVSVVVAASTAESIPLALRTAWLREAHRQPHVEIVPVVDDAEIDYGSDEAWSAHVAAFRAGLAMRSGLGASVPPVDAVFSSEAYGPELAERFSAVHVPVDPPRERFPVSGTAVRKDPAGNWDHLSPPVRAYLARRVVVVGAESTGTTTLARALAIHYAERGGVWAATRWVPEYGRTFTEEKLAAARRRAGDPSLWLDDLTWESAEFTEIAERHAALEDAATRSGSPLLVCDTDAFATAIWHERYLGAPAPEVEAVHGRTPHHLWILTDPEGVPFEQDGWRDGELIRSWMSARFREELEKRGLPHITVTGPHERRLAAAVEATEALLAESWHFSAPLKPQPPATGSTEPDHVRDAELLDVGED</sequence>
<name>A0A7Y9JJH9_9ACTN</name>
<organism evidence="3 4">
    <name type="scientific">Actinomadura luteofluorescens</name>
    <dbReference type="NCBI Taxonomy" id="46163"/>
    <lineage>
        <taxon>Bacteria</taxon>
        <taxon>Bacillati</taxon>
        <taxon>Actinomycetota</taxon>
        <taxon>Actinomycetes</taxon>
        <taxon>Streptosporangiales</taxon>
        <taxon>Thermomonosporaceae</taxon>
        <taxon>Actinomadura</taxon>
    </lineage>
</organism>
<dbReference type="RefSeq" id="WP_179847366.1">
    <property type="nucleotide sequence ID" value="NZ_JACCBA010000001.1"/>
</dbReference>
<dbReference type="EMBL" id="JACCBA010000001">
    <property type="protein sequence ID" value="NYD50886.1"/>
    <property type="molecule type" value="Genomic_DNA"/>
</dbReference>
<comment type="caution">
    <text evidence="3">The sequence shown here is derived from an EMBL/GenBank/DDBJ whole genome shotgun (WGS) entry which is preliminary data.</text>
</comment>
<dbReference type="Gene3D" id="3.40.50.300">
    <property type="entry name" value="P-loop containing nucleotide triphosphate hydrolases"/>
    <property type="match status" value="1"/>
</dbReference>
<keyword evidence="3" id="KW-0808">Transferase</keyword>
<dbReference type="Proteomes" id="UP000529783">
    <property type="component" value="Unassembled WGS sequence"/>
</dbReference>
<dbReference type="SUPFAM" id="SSF52374">
    <property type="entry name" value="Nucleotidylyl transferase"/>
    <property type="match status" value="1"/>
</dbReference>
<keyword evidence="4" id="KW-1185">Reference proteome</keyword>
<keyword evidence="3" id="KW-0548">Nucleotidyltransferase</keyword>
<evidence type="ECO:0000313" key="4">
    <source>
        <dbReference type="Proteomes" id="UP000529783"/>
    </source>
</evidence>
<protein>
    <submittedName>
        <fullName evidence="3">NadR type nicotinamide-nucleotide adenylyltransferase</fullName>
    </submittedName>
</protein>
<evidence type="ECO:0000313" key="3">
    <source>
        <dbReference type="EMBL" id="NYD50886.1"/>
    </source>
</evidence>
<evidence type="ECO:0000256" key="1">
    <source>
        <dbReference type="SAM" id="MobiDB-lite"/>
    </source>
</evidence>
<evidence type="ECO:0000259" key="2">
    <source>
        <dbReference type="Pfam" id="PF13521"/>
    </source>
</evidence>
<dbReference type="PANTHER" id="PTHR37512">
    <property type="entry name" value="TRIFUNCTIONAL NAD BIOSYNTHESIS/REGULATOR PROTEIN NADR"/>
    <property type="match status" value="1"/>
</dbReference>
<dbReference type="InterPro" id="IPR027417">
    <property type="entry name" value="P-loop_NTPase"/>
</dbReference>